<dbReference type="AlphaFoldDB" id="A0A1G6GGU4"/>
<dbReference type="EMBL" id="FMYF01000002">
    <property type="protein sequence ID" value="SDB80406.1"/>
    <property type="molecule type" value="Genomic_DNA"/>
</dbReference>
<feature type="domain" description="Tyr recombinase" evidence="2">
    <location>
        <begin position="214"/>
        <end position="395"/>
    </location>
</feature>
<name>A0A1G6GGU4_9ACTN</name>
<keyword evidence="1" id="KW-0233">DNA recombination</keyword>
<dbReference type="STRING" id="1577474.GA0111570_102196"/>
<proteinExistence type="predicted"/>
<dbReference type="Gene3D" id="1.10.443.10">
    <property type="entry name" value="Intergrase catalytic core"/>
    <property type="match status" value="1"/>
</dbReference>
<dbReference type="InterPro" id="IPR002104">
    <property type="entry name" value="Integrase_catalytic"/>
</dbReference>
<dbReference type="CDD" id="cd01188">
    <property type="entry name" value="INT_RitA_C_like"/>
    <property type="match status" value="1"/>
</dbReference>
<dbReference type="OrthoDB" id="67979at2"/>
<dbReference type="PROSITE" id="PS51898">
    <property type="entry name" value="TYR_RECOMBINASE"/>
    <property type="match status" value="1"/>
</dbReference>
<dbReference type="RefSeq" id="WP_092606384.1">
    <property type="nucleotide sequence ID" value="NZ_FMYF01000002.1"/>
</dbReference>
<dbReference type="GO" id="GO:0003677">
    <property type="term" value="F:DNA binding"/>
    <property type="evidence" value="ECO:0007669"/>
    <property type="project" value="InterPro"/>
</dbReference>
<dbReference type="InterPro" id="IPR011010">
    <property type="entry name" value="DNA_brk_join_enz"/>
</dbReference>
<keyword evidence="4" id="KW-1185">Reference proteome</keyword>
<dbReference type="PANTHER" id="PTHR30349">
    <property type="entry name" value="PHAGE INTEGRASE-RELATED"/>
    <property type="match status" value="1"/>
</dbReference>
<dbReference type="GO" id="GO:0015074">
    <property type="term" value="P:DNA integration"/>
    <property type="evidence" value="ECO:0007669"/>
    <property type="project" value="InterPro"/>
</dbReference>
<dbReference type="InterPro" id="IPR050090">
    <property type="entry name" value="Tyrosine_recombinase_XerCD"/>
</dbReference>
<dbReference type="Pfam" id="PF00589">
    <property type="entry name" value="Phage_integrase"/>
    <property type="match status" value="1"/>
</dbReference>
<dbReference type="PANTHER" id="PTHR30349:SF90">
    <property type="entry name" value="TYROSINE RECOMBINASE XERD"/>
    <property type="match status" value="1"/>
</dbReference>
<dbReference type="GO" id="GO:0006310">
    <property type="term" value="P:DNA recombination"/>
    <property type="evidence" value="ECO:0007669"/>
    <property type="project" value="UniProtKB-KW"/>
</dbReference>
<organism evidence="3 4">
    <name type="scientific">Raineyella antarctica</name>
    <dbReference type="NCBI Taxonomy" id="1577474"/>
    <lineage>
        <taxon>Bacteria</taxon>
        <taxon>Bacillati</taxon>
        <taxon>Actinomycetota</taxon>
        <taxon>Actinomycetes</taxon>
        <taxon>Propionibacteriales</taxon>
        <taxon>Propionibacteriaceae</taxon>
        <taxon>Raineyella</taxon>
    </lineage>
</organism>
<evidence type="ECO:0000313" key="4">
    <source>
        <dbReference type="Proteomes" id="UP000199086"/>
    </source>
</evidence>
<protein>
    <submittedName>
        <fullName evidence="3">Site-specific recombinase XerD</fullName>
    </submittedName>
</protein>
<sequence>MVKVLRSIVRGPLEPHVAGFAVELERQGYARSSAEQQVCFIAHLDRWMLSEGVGLDGLSKSVLRRYLAERRADGYRQYLSMRAFAPLVDYLVPLGVLPGEEPVARGPVEELLDRYRCYLLVERGLTEGTARGYVDNVRPFVATRLSGKVLDLAGIVAGDVTGYVRSACPGRACGTAKLIVCALRSLLRWLYLTGQLPVSLTEAVPSVAGWRLSGLPKGLEPGQLQRLLASCDRRMPTGLRDYAVMLLLSRLGLRAGEVARLRLDDINWRRGEVTIIGKSNRGERLPLPADVGEAIAAYLQRARPACAEGRSVFVRVHAPLGALTTGGVTMIVFDAAQRAGLGNLHAHCLRHTAATAMLRAGSSLPEVGQVLRHRSALSTAIYAKVDREALSVLARPWPGVIAEARS</sequence>
<gene>
    <name evidence="3" type="ORF">GA0111570_102196</name>
</gene>
<dbReference type="InterPro" id="IPR013762">
    <property type="entry name" value="Integrase-like_cat_sf"/>
</dbReference>
<dbReference type="SUPFAM" id="SSF56349">
    <property type="entry name" value="DNA breaking-rejoining enzymes"/>
    <property type="match status" value="1"/>
</dbReference>
<evidence type="ECO:0000313" key="3">
    <source>
        <dbReference type="EMBL" id="SDB80406.1"/>
    </source>
</evidence>
<reference evidence="3 4" key="1">
    <citation type="submission" date="2016-06" db="EMBL/GenBank/DDBJ databases">
        <authorList>
            <person name="Olsen C.W."/>
            <person name="Carey S."/>
            <person name="Hinshaw L."/>
            <person name="Karasin A.I."/>
        </authorList>
    </citation>
    <scope>NUCLEOTIDE SEQUENCE [LARGE SCALE GENOMIC DNA]</scope>
    <source>
        <strain evidence="3 4">LZ-22</strain>
    </source>
</reference>
<evidence type="ECO:0000256" key="1">
    <source>
        <dbReference type="ARBA" id="ARBA00023172"/>
    </source>
</evidence>
<evidence type="ECO:0000259" key="2">
    <source>
        <dbReference type="PROSITE" id="PS51898"/>
    </source>
</evidence>
<accession>A0A1G6GGU4</accession>
<dbReference type="Proteomes" id="UP000199086">
    <property type="component" value="Unassembled WGS sequence"/>
</dbReference>